<proteinExistence type="predicted"/>
<evidence type="ECO:0000256" key="1">
    <source>
        <dbReference type="SAM" id="MobiDB-lite"/>
    </source>
</evidence>
<dbReference type="EMBL" id="BGPR01000212">
    <property type="protein sequence ID" value="GBM05126.1"/>
    <property type="molecule type" value="Genomic_DNA"/>
</dbReference>
<keyword evidence="3" id="KW-1185">Reference proteome</keyword>
<comment type="caution">
    <text evidence="2">The sequence shown here is derived from an EMBL/GenBank/DDBJ whole genome shotgun (WGS) entry which is preliminary data.</text>
</comment>
<evidence type="ECO:0000313" key="2">
    <source>
        <dbReference type="EMBL" id="GBM05126.1"/>
    </source>
</evidence>
<feature type="compositionally biased region" description="Polar residues" evidence="1">
    <location>
        <begin position="22"/>
        <end position="39"/>
    </location>
</feature>
<sequence length="109" mass="12437">MSVQYLYDIDGEEFYEEKRGRSANQGLQQPNSSYLLENQENSDIEIDDSDTDPDYVTIEDFFKPTPVRPTRKGVRPLADRSGTSNKNIQNAQKEESPECIQMSKTQAQA</sequence>
<reference evidence="2 3" key="1">
    <citation type="journal article" date="2019" name="Sci. Rep.">
        <title>Orb-weaving spider Araneus ventricosus genome elucidates the spidroin gene catalogue.</title>
        <authorList>
            <person name="Kono N."/>
            <person name="Nakamura H."/>
            <person name="Ohtoshi R."/>
            <person name="Moran D.A.P."/>
            <person name="Shinohara A."/>
            <person name="Yoshida Y."/>
            <person name="Fujiwara M."/>
            <person name="Mori M."/>
            <person name="Tomita M."/>
            <person name="Arakawa K."/>
        </authorList>
    </citation>
    <scope>NUCLEOTIDE SEQUENCE [LARGE SCALE GENOMIC DNA]</scope>
</reference>
<feature type="region of interest" description="Disordered" evidence="1">
    <location>
        <begin position="17"/>
        <end position="109"/>
    </location>
</feature>
<organism evidence="2 3">
    <name type="scientific">Araneus ventricosus</name>
    <name type="common">Orbweaver spider</name>
    <name type="synonym">Epeira ventricosa</name>
    <dbReference type="NCBI Taxonomy" id="182803"/>
    <lineage>
        <taxon>Eukaryota</taxon>
        <taxon>Metazoa</taxon>
        <taxon>Ecdysozoa</taxon>
        <taxon>Arthropoda</taxon>
        <taxon>Chelicerata</taxon>
        <taxon>Arachnida</taxon>
        <taxon>Araneae</taxon>
        <taxon>Araneomorphae</taxon>
        <taxon>Entelegynae</taxon>
        <taxon>Araneoidea</taxon>
        <taxon>Araneidae</taxon>
        <taxon>Araneus</taxon>
    </lineage>
</organism>
<evidence type="ECO:0000313" key="3">
    <source>
        <dbReference type="Proteomes" id="UP000499080"/>
    </source>
</evidence>
<gene>
    <name evidence="2" type="ORF">AVEN_197693_1</name>
</gene>
<dbReference type="AlphaFoldDB" id="A0A4Y2CMH5"/>
<dbReference type="Proteomes" id="UP000499080">
    <property type="component" value="Unassembled WGS sequence"/>
</dbReference>
<feature type="compositionally biased region" description="Polar residues" evidence="1">
    <location>
        <begin position="81"/>
        <end position="91"/>
    </location>
</feature>
<protein>
    <submittedName>
        <fullName evidence="2">Uncharacterized protein</fullName>
    </submittedName>
</protein>
<accession>A0A4Y2CMH5</accession>
<name>A0A4Y2CMH5_ARAVE</name>
<feature type="compositionally biased region" description="Acidic residues" evidence="1">
    <location>
        <begin position="40"/>
        <end position="53"/>
    </location>
</feature>